<protein>
    <submittedName>
        <fullName evidence="1">DUF370 domain-containing protein</fullName>
    </submittedName>
</protein>
<dbReference type="EMBL" id="CP120733">
    <property type="protein sequence ID" value="WFD10293.1"/>
    <property type="molecule type" value="Genomic_DNA"/>
</dbReference>
<evidence type="ECO:0000313" key="2">
    <source>
        <dbReference type="Proteomes" id="UP001222800"/>
    </source>
</evidence>
<name>A0ABY8EBJ1_9FIRM</name>
<dbReference type="NCBIfam" id="NF046065">
    <property type="entry name" value="MtxRegRemB"/>
    <property type="match status" value="1"/>
</dbReference>
<organism evidence="1 2">
    <name type="scientific">Tepidibacter hydrothermalis</name>
    <dbReference type="NCBI Taxonomy" id="3036126"/>
    <lineage>
        <taxon>Bacteria</taxon>
        <taxon>Bacillati</taxon>
        <taxon>Bacillota</taxon>
        <taxon>Clostridia</taxon>
        <taxon>Peptostreptococcales</taxon>
        <taxon>Peptostreptococcaceae</taxon>
        <taxon>Tepidibacter</taxon>
    </lineage>
</organism>
<proteinExistence type="predicted"/>
<reference evidence="1 2" key="1">
    <citation type="submission" date="2023-03" db="EMBL/GenBank/DDBJ databases">
        <title>Complete genome sequence of Tepidibacter sp. SWIR-1, isolated from a deep-sea hydrothermal vent.</title>
        <authorList>
            <person name="Li X."/>
        </authorList>
    </citation>
    <scope>NUCLEOTIDE SEQUENCE [LARGE SCALE GENOMIC DNA]</scope>
    <source>
        <strain evidence="1 2">SWIR-1</strain>
    </source>
</reference>
<gene>
    <name evidence="1" type="ORF">P4S50_18360</name>
</gene>
<dbReference type="Proteomes" id="UP001222800">
    <property type="component" value="Chromosome"/>
</dbReference>
<sequence length="87" mass="9865">MFLHLGGDCDILISDIIFILDSKCSYDFEKASEQIYETIKLTDQNPKSIIVTNSDNKFYVYYSPISSMTLLKRAGTSNPAFLETEVI</sequence>
<keyword evidence="2" id="KW-1185">Reference proteome</keyword>
<dbReference type="RefSeq" id="WP_277732269.1">
    <property type="nucleotide sequence ID" value="NZ_CP120733.1"/>
</dbReference>
<accession>A0ABY8EBJ1</accession>
<evidence type="ECO:0000313" key="1">
    <source>
        <dbReference type="EMBL" id="WFD10293.1"/>
    </source>
</evidence>